<dbReference type="SMART" id="SM00640">
    <property type="entry name" value="Glyco_32"/>
    <property type="match status" value="1"/>
</dbReference>
<keyword evidence="9" id="KW-0119">Carbohydrate metabolism</keyword>
<dbReference type="PANTHER" id="PTHR43101:SF1">
    <property type="entry name" value="BETA-FRUCTOSIDASE"/>
    <property type="match status" value="1"/>
</dbReference>
<keyword evidence="9" id="KW-0963">Cytoplasm</keyword>
<comment type="similarity">
    <text evidence="2 8">Belongs to the glycosyl hydrolase 32 family.</text>
</comment>
<dbReference type="InterPro" id="IPR001362">
    <property type="entry name" value="Glyco_hydro_32"/>
</dbReference>
<dbReference type="InterPro" id="IPR018053">
    <property type="entry name" value="Glyco_hydro_32_AS"/>
</dbReference>
<evidence type="ECO:0000313" key="13">
    <source>
        <dbReference type="Proteomes" id="UP001637994"/>
    </source>
</evidence>
<evidence type="ECO:0000256" key="3">
    <source>
        <dbReference type="ARBA" id="ARBA00012758"/>
    </source>
</evidence>
<comment type="subcellular location">
    <subcellularLocation>
        <location evidence="9">Cytoplasm</location>
    </subcellularLocation>
</comment>
<keyword evidence="6 8" id="KW-0326">Glycosidase</keyword>
<dbReference type="Pfam" id="PF00251">
    <property type="entry name" value="Glyco_hydro_32N"/>
    <property type="match status" value="1"/>
</dbReference>
<evidence type="ECO:0000256" key="8">
    <source>
        <dbReference type="RuleBase" id="RU362110"/>
    </source>
</evidence>
<comment type="catalytic activity">
    <reaction evidence="8">
        <text>Hydrolysis of terminal non-reducing beta-D-fructofuranoside residues in beta-D-fructofuranosides.</text>
        <dbReference type="EC" id="3.2.1.26"/>
    </reaction>
</comment>
<proteinExistence type="inferred from homology"/>
<feature type="domain" description="Glycosyl hydrolase family 32 C-terminal" evidence="11">
    <location>
        <begin position="409"/>
        <end position="444"/>
    </location>
</feature>
<comment type="function">
    <text evidence="9">Enables the bacterium to metabolize sucrose as a sole carbon source.</text>
</comment>
<dbReference type="NCBIfam" id="TIGR01322">
    <property type="entry name" value="scrB_fam"/>
    <property type="match status" value="1"/>
</dbReference>
<dbReference type="SUPFAM" id="SSF49899">
    <property type="entry name" value="Concanavalin A-like lectins/glucanases"/>
    <property type="match status" value="1"/>
</dbReference>
<evidence type="ECO:0000256" key="1">
    <source>
        <dbReference type="ARBA" id="ARBA00004914"/>
    </source>
</evidence>
<dbReference type="InterPro" id="IPR013148">
    <property type="entry name" value="Glyco_hydro_32_N"/>
</dbReference>
<dbReference type="PANTHER" id="PTHR43101">
    <property type="entry name" value="BETA-FRUCTOSIDASE"/>
    <property type="match status" value="1"/>
</dbReference>
<evidence type="ECO:0000256" key="9">
    <source>
        <dbReference type="RuleBase" id="RU365015"/>
    </source>
</evidence>
<dbReference type="GO" id="GO:0016787">
    <property type="term" value="F:hydrolase activity"/>
    <property type="evidence" value="ECO:0007669"/>
    <property type="project" value="UniProtKB-KW"/>
</dbReference>
<dbReference type="CDD" id="cd18623">
    <property type="entry name" value="GH32_ScrB-like"/>
    <property type="match status" value="1"/>
</dbReference>
<dbReference type="EMBL" id="JBGMEF010000007">
    <property type="protein sequence ID" value="MFO3666459.1"/>
    <property type="molecule type" value="Genomic_DNA"/>
</dbReference>
<accession>A0ABW9MB86</accession>
<dbReference type="InterPro" id="IPR013320">
    <property type="entry name" value="ConA-like_dom_sf"/>
</dbReference>
<evidence type="ECO:0000256" key="7">
    <source>
        <dbReference type="ARBA" id="ARBA00033367"/>
    </source>
</evidence>
<evidence type="ECO:0000259" key="11">
    <source>
        <dbReference type="Pfam" id="PF08244"/>
    </source>
</evidence>
<evidence type="ECO:0000259" key="10">
    <source>
        <dbReference type="Pfam" id="PF00251"/>
    </source>
</evidence>
<reference evidence="12 13" key="1">
    <citation type="journal article" date="2025" name="Anaerobe">
        <title>Description of Anaerococcus kampingiae sp. nov., Anaerococcus groningensis sp. nov., Anaerococcus martiniensis sp. nov., and Anaerococcus cruorum sp. nov., isolated from human clinical specimens.</title>
        <authorList>
            <person name="Boiten K.E."/>
            <person name="Meijer J."/>
            <person name="van Wezel E.M."/>
            <person name="Veloo A.C.M."/>
        </authorList>
    </citation>
    <scope>NUCLEOTIDE SEQUENCE [LARGE SCALE GENOMIC DNA]</scope>
    <source>
        <strain evidence="12 13">ENR0874</strain>
    </source>
</reference>
<evidence type="ECO:0000256" key="4">
    <source>
        <dbReference type="ARBA" id="ARBA00019623"/>
    </source>
</evidence>
<dbReference type="Gene3D" id="2.60.120.560">
    <property type="entry name" value="Exo-inulinase, domain 1"/>
    <property type="match status" value="1"/>
</dbReference>
<evidence type="ECO:0000313" key="12">
    <source>
        <dbReference type="EMBL" id="MFO3666459.1"/>
    </source>
</evidence>
<dbReference type="RefSeq" id="WP_410035139.1">
    <property type="nucleotide sequence ID" value="NZ_JBGMEF010000007.1"/>
</dbReference>
<protein>
    <recommendedName>
        <fullName evidence="4 8">Sucrose-6-phosphate hydrolase</fullName>
        <ecNumber evidence="3 8">3.2.1.26</ecNumber>
    </recommendedName>
    <alternativeName>
        <fullName evidence="7 9">Invertase</fullName>
    </alternativeName>
</protein>
<evidence type="ECO:0000256" key="6">
    <source>
        <dbReference type="ARBA" id="ARBA00023295"/>
    </source>
</evidence>
<comment type="pathway">
    <text evidence="1 9">Glycan biosynthesis; sucrose metabolism.</text>
</comment>
<evidence type="ECO:0000256" key="2">
    <source>
        <dbReference type="ARBA" id="ARBA00009902"/>
    </source>
</evidence>
<dbReference type="InterPro" id="IPR013189">
    <property type="entry name" value="Glyco_hydro_32_C"/>
</dbReference>
<dbReference type="EC" id="3.2.1.26" evidence="3 8"/>
<sequence length="464" mass="53959">MLDRKIYQENYGKLQKMKEEVEKDPLLLAYHIYPETGWLNDPNGLCQKDGTYHFYYQASPLDENRGDIGWGHVSSPDLINYKREDFFIFPDSKYDKNGAYSGSAFIEDNKLSFFYTGNVKYPGDFDGINEGREHNTLKIDSDAYSYGEKILIMDNDDYPADMTKHVRDPKIYKKDGTYYMFLGARSKADKGMVLVFKSENLKDFTYHMRIETDYDFGFMWECPDFFDLCEKQILICCPQGLASQEYKFQNIYQSGYFFIDLDLENKTYKLGNFEELDYGFDFYAPQTFEDEAGRRILVGWMGIPDADYTNPSVKYKWQHALTIPRELKIKNQRLVQEPIKELEALRGSKIDLEKGKVYEELTFEGSAYNIKGDFKINLRKDVTLAYKDGILSLKMGASGSGRDERLIKIDEITSLRIFSDRSSLEIFINDGAYVMTNRVYAQEGYFKSEDLDLAIYPLGAFTFS</sequence>
<keyword evidence="5 8" id="KW-0378">Hydrolase</keyword>
<dbReference type="Pfam" id="PF08244">
    <property type="entry name" value="Glyco_hydro_32C"/>
    <property type="match status" value="1"/>
</dbReference>
<dbReference type="Gene3D" id="2.115.10.20">
    <property type="entry name" value="Glycosyl hydrolase domain, family 43"/>
    <property type="match status" value="1"/>
</dbReference>
<dbReference type="InterPro" id="IPR051214">
    <property type="entry name" value="GH32_Enzymes"/>
</dbReference>
<dbReference type="Proteomes" id="UP001637994">
    <property type="component" value="Unassembled WGS sequence"/>
</dbReference>
<dbReference type="SUPFAM" id="SSF75005">
    <property type="entry name" value="Arabinanase/levansucrase/invertase"/>
    <property type="match status" value="1"/>
</dbReference>
<keyword evidence="13" id="KW-1185">Reference proteome</keyword>
<dbReference type="PROSITE" id="PS00609">
    <property type="entry name" value="GLYCOSYL_HYDROL_F32"/>
    <property type="match status" value="1"/>
</dbReference>
<organism evidence="12 13">
    <name type="scientific">Anaerococcus kampingae</name>
    <dbReference type="NCBI Taxonomy" id="3115614"/>
    <lineage>
        <taxon>Bacteria</taxon>
        <taxon>Bacillati</taxon>
        <taxon>Bacillota</taxon>
        <taxon>Tissierellia</taxon>
        <taxon>Tissierellales</taxon>
        <taxon>Peptoniphilaceae</taxon>
        <taxon>Anaerococcus</taxon>
    </lineage>
</organism>
<dbReference type="InterPro" id="IPR006232">
    <property type="entry name" value="Suc6P_hydrolase"/>
</dbReference>
<feature type="domain" description="Glycosyl hydrolase family 32 N-terminal" evidence="10">
    <location>
        <begin position="31"/>
        <end position="338"/>
    </location>
</feature>
<name>A0ABW9MB86_9FIRM</name>
<gene>
    <name evidence="12" type="ORF">ACCQ42_01540</name>
</gene>
<comment type="caution">
    <text evidence="12">The sequence shown here is derived from an EMBL/GenBank/DDBJ whole genome shotgun (WGS) entry which is preliminary data.</text>
</comment>
<dbReference type="InterPro" id="IPR023296">
    <property type="entry name" value="Glyco_hydro_beta-prop_sf"/>
</dbReference>
<evidence type="ECO:0000256" key="5">
    <source>
        <dbReference type="ARBA" id="ARBA00022801"/>
    </source>
</evidence>